<dbReference type="InterPro" id="IPR011701">
    <property type="entry name" value="MFS"/>
</dbReference>
<feature type="transmembrane region" description="Helical" evidence="6">
    <location>
        <begin position="323"/>
        <end position="343"/>
    </location>
</feature>
<dbReference type="InterPro" id="IPR005828">
    <property type="entry name" value="MFS_sugar_transport-like"/>
</dbReference>
<feature type="transmembrane region" description="Helical" evidence="6">
    <location>
        <begin position="729"/>
        <end position="748"/>
    </location>
</feature>
<feature type="chain" id="PRO_5021296648" description="Major facilitator superfamily (MFS) profile domain-containing protein" evidence="7">
    <location>
        <begin position="24"/>
        <end position="1020"/>
    </location>
</feature>
<dbReference type="SUPFAM" id="SSF103473">
    <property type="entry name" value="MFS general substrate transporter"/>
    <property type="match status" value="2"/>
</dbReference>
<feature type="transmembrane region" description="Helical" evidence="6">
    <location>
        <begin position="611"/>
        <end position="637"/>
    </location>
</feature>
<accession>A0A4W2E8P9</accession>
<feature type="transmembrane region" description="Helical" evidence="6">
    <location>
        <begin position="875"/>
        <end position="894"/>
    </location>
</feature>
<reference evidence="9 10" key="1">
    <citation type="submission" date="2018-11" db="EMBL/GenBank/DDBJ databases">
        <title>Haplotype-resolved cattle genomes.</title>
        <authorList>
            <person name="Low W.Y."/>
            <person name="Tearle R."/>
            <person name="Bickhart D.M."/>
            <person name="Rosen B.D."/>
            <person name="Koren S."/>
            <person name="Rhie A."/>
            <person name="Hiendleder S."/>
            <person name="Phillippy A.M."/>
            <person name="Smith T.P.L."/>
            <person name="Williams J.L."/>
        </authorList>
    </citation>
    <scope>NUCLEOTIDE SEQUENCE [LARGE SCALE GENOMIC DNA]</scope>
</reference>
<evidence type="ECO:0000256" key="1">
    <source>
        <dbReference type="ARBA" id="ARBA00004554"/>
    </source>
</evidence>
<dbReference type="InterPro" id="IPR036259">
    <property type="entry name" value="MFS_trans_sf"/>
</dbReference>
<dbReference type="Pfam" id="PF00083">
    <property type="entry name" value="Sugar_tr"/>
    <property type="match status" value="1"/>
</dbReference>
<comment type="subcellular location">
    <subcellularLocation>
        <location evidence="1">Basolateral cell membrane</location>
        <topology evidence="1">Multi-pass membrane protein</topology>
    </subcellularLocation>
</comment>
<name>A0A4W2E8P9_BOBOX</name>
<feature type="signal peptide" evidence="7">
    <location>
        <begin position="1"/>
        <end position="23"/>
    </location>
</feature>
<keyword evidence="3 6" id="KW-1133">Transmembrane helix</keyword>
<evidence type="ECO:0000256" key="4">
    <source>
        <dbReference type="ARBA" id="ARBA00023136"/>
    </source>
</evidence>
<feature type="transmembrane region" description="Helical" evidence="6">
    <location>
        <begin position="847"/>
        <end position="868"/>
    </location>
</feature>
<dbReference type="PROSITE" id="PS50850">
    <property type="entry name" value="MFS"/>
    <property type="match status" value="1"/>
</dbReference>
<dbReference type="GO" id="GO:0016323">
    <property type="term" value="C:basolateral plasma membrane"/>
    <property type="evidence" value="ECO:0007669"/>
    <property type="project" value="UniProtKB-SubCell"/>
</dbReference>
<feature type="transmembrane region" description="Helical" evidence="6">
    <location>
        <begin position="578"/>
        <end position="599"/>
    </location>
</feature>
<reference evidence="9" key="2">
    <citation type="submission" date="2025-08" db="UniProtKB">
        <authorList>
            <consortium name="Ensembl"/>
        </authorList>
    </citation>
    <scope>IDENTIFICATION</scope>
</reference>
<protein>
    <recommendedName>
        <fullName evidence="8">Major facilitator superfamily (MFS) profile domain-containing protein</fullName>
    </recommendedName>
</protein>
<feature type="compositionally biased region" description="Basic and acidic residues" evidence="5">
    <location>
        <begin position="1001"/>
        <end position="1013"/>
    </location>
</feature>
<proteinExistence type="predicted"/>
<dbReference type="STRING" id="30522.A0A4W2E8P9"/>
<dbReference type="AlphaFoldDB" id="A0A4W2E8P9"/>
<keyword evidence="4 6" id="KW-0472">Membrane</keyword>
<feature type="transmembrane region" description="Helical" evidence="6">
    <location>
        <begin position="495"/>
        <end position="518"/>
    </location>
</feature>
<feature type="transmembrane region" description="Helical" evidence="6">
    <location>
        <begin position="704"/>
        <end position="723"/>
    </location>
</feature>
<feature type="transmembrane region" description="Helical" evidence="6">
    <location>
        <begin position="524"/>
        <end position="544"/>
    </location>
</feature>
<reference evidence="9" key="3">
    <citation type="submission" date="2025-09" db="UniProtKB">
        <authorList>
            <consortium name="Ensembl"/>
        </authorList>
    </citation>
    <scope>IDENTIFICATION</scope>
</reference>
<feature type="transmembrane region" description="Helical" evidence="6">
    <location>
        <begin position="349"/>
        <end position="367"/>
    </location>
</feature>
<feature type="transmembrane region" description="Helical" evidence="6">
    <location>
        <begin position="406"/>
        <end position="425"/>
    </location>
</feature>
<organism evidence="9 10">
    <name type="scientific">Bos indicus x Bos taurus</name>
    <name type="common">Hybrid cattle</name>
    <dbReference type="NCBI Taxonomy" id="30522"/>
    <lineage>
        <taxon>Eukaryota</taxon>
        <taxon>Metazoa</taxon>
        <taxon>Chordata</taxon>
        <taxon>Craniata</taxon>
        <taxon>Vertebrata</taxon>
        <taxon>Euteleostomi</taxon>
        <taxon>Mammalia</taxon>
        <taxon>Eutheria</taxon>
        <taxon>Laurasiatheria</taxon>
        <taxon>Artiodactyla</taxon>
        <taxon>Ruminantia</taxon>
        <taxon>Pecora</taxon>
        <taxon>Bovidae</taxon>
        <taxon>Bovinae</taxon>
        <taxon>Bos</taxon>
    </lineage>
</organism>
<evidence type="ECO:0000256" key="7">
    <source>
        <dbReference type="SAM" id="SignalP"/>
    </source>
</evidence>
<feature type="transmembrane region" description="Helical" evidence="6">
    <location>
        <begin position="292"/>
        <end position="311"/>
    </location>
</feature>
<gene>
    <name evidence="9" type="primary">LOC113886271</name>
</gene>
<feature type="transmembrane region" description="Helical" evidence="6">
    <location>
        <begin position="379"/>
        <end position="400"/>
    </location>
</feature>
<evidence type="ECO:0000259" key="8">
    <source>
        <dbReference type="PROSITE" id="PS50850"/>
    </source>
</evidence>
<feature type="transmembrane region" description="Helical" evidence="6">
    <location>
        <begin position="643"/>
        <end position="660"/>
    </location>
</feature>
<dbReference type="GO" id="GO:0022857">
    <property type="term" value="F:transmembrane transporter activity"/>
    <property type="evidence" value="ECO:0007669"/>
    <property type="project" value="InterPro"/>
</dbReference>
<dbReference type="FunFam" id="1.20.1250.20:FF:000023">
    <property type="entry name" value="Solute carrier family 22 member 6"/>
    <property type="match status" value="2"/>
</dbReference>
<evidence type="ECO:0000256" key="3">
    <source>
        <dbReference type="ARBA" id="ARBA00022989"/>
    </source>
</evidence>
<dbReference type="Ensembl" id="ENSBIXT00000011393.1">
    <property type="protein sequence ID" value="ENSBIXP00000028081.1"/>
    <property type="gene ID" value="ENSBIXG00000009148.1"/>
</dbReference>
<dbReference type="InterPro" id="IPR020846">
    <property type="entry name" value="MFS_dom"/>
</dbReference>
<keyword evidence="10" id="KW-1185">Reference proteome</keyword>
<evidence type="ECO:0000313" key="10">
    <source>
        <dbReference type="Proteomes" id="UP000314981"/>
    </source>
</evidence>
<dbReference type="Pfam" id="PF07690">
    <property type="entry name" value="MFS_1"/>
    <property type="match status" value="1"/>
</dbReference>
<feature type="transmembrane region" description="Helical" evidence="6">
    <location>
        <begin position="934"/>
        <end position="960"/>
    </location>
</feature>
<evidence type="ECO:0000256" key="5">
    <source>
        <dbReference type="SAM" id="MobiDB-lite"/>
    </source>
</evidence>
<feature type="domain" description="Major facilitator superfamily (MFS) profile" evidence="8">
    <location>
        <begin position="243"/>
        <end position="665"/>
    </location>
</feature>
<feature type="transmembrane region" description="Helical" evidence="6">
    <location>
        <begin position="818"/>
        <end position="835"/>
    </location>
</feature>
<dbReference type="Gene3D" id="1.20.1250.20">
    <property type="entry name" value="MFS general substrate transporter like domains"/>
    <property type="match status" value="2"/>
</dbReference>
<evidence type="ECO:0000256" key="2">
    <source>
        <dbReference type="ARBA" id="ARBA00022692"/>
    </source>
</evidence>
<keyword evidence="2 6" id="KW-0812">Transmembrane</keyword>
<dbReference type="PANTHER" id="PTHR24064">
    <property type="entry name" value="SOLUTE CARRIER FAMILY 22 MEMBER"/>
    <property type="match status" value="1"/>
</dbReference>
<keyword evidence="7" id="KW-0732">Signal</keyword>
<feature type="transmembrane region" description="Helical" evidence="6">
    <location>
        <begin position="900"/>
        <end position="922"/>
    </location>
</feature>
<evidence type="ECO:0000256" key="6">
    <source>
        <dbReference type="SAM" id="Phobius"/>
    </source>
</evidence>
<feature type="region of interest" description="Disordered" evidence="5">
    <location>
        <begin position="991"/>
        <end position="1013"/>
    </location>
</feature>
<sequence length="1020" mass="113311">MLLALPSLMMIACHILLENFTAAVPGHRCWVHILSNATVSDNDTGTLSFDVLLGISIPLDSKLKPEKCHRFLHPQWQLLHLNGIFPDMSDVDTEPCVDGWVYDRCLFSSTIMTEWNFVCDHQSQKSVVQSLVMAGVLVGGLIHGHLSDRALCTGHRNIISTRSGGYSRTVFRGLITYPHILLENFTAAVPGHQCWVHILNNNTDSANATGTLSPDALLRISIPLDSNLRPEKCRRFSRPQWQLLNLNRTFPNITDLDTESCVDGWVYDQSIFTSTIVTEWDLVCESQSLKSMAKFLFMAGMLVGSIVYGHLSDRFGRRLIFRCCLLQLAITDTSAAFAPTYLIYCSLRFLAGFSTMSILTNCTVLIVEWTVPRFQVMGMTLSICAACLGQIILGGLAFAIRDWHTLQLVFSVPLFVLFLSSRWLAESARWLIITNRPEEGLKELKKAAHRNGRKNAGDALTMEVLRSAMQEELEAAQIKSSVFDLFRTPNLRKRICLLSFVRFANFMSFFGLILHLQYMGSNVFLFQVLFGAVNLPANCVAFWALNHLGRQVSQTLFLFLLGISILAITFVPQEMQTLRMAVSALGIAVSSVTLMCSFAHGNELTPTVLRVTASGFLGIASNIGAALAPLLMILTVYSPHLPWIIYGVCSILGGLVVPLLPETRNKPLPDSIQEVEKERKDSRKAKPEALEWTEPRFQAMATTLLMAATSLGQTILGGLAFAIRDWHTLQLVMSAPLFVLFLASRWLIESARWLITIDKPKKGLKELQKAAHRNGRKNAGDILTMEVLRSAMQEELEAAETKPSVLDLFRTPNLRKRICLLSFVRFANVLTHFGLTLHLQHLGSNIFMFQILFGIVTIPANYAALLALNHLGRRITQMLFIFLLAVSTLTITCVSEEMQAVRMALAALATGVSFATFASNFCHGSELIPTVLRVTSVGIMGIAANTGAALAPLLMILMVYSPHLPWIIYGVLPILAGLVVPLLPETRNKPLPDSIQDVENEEKSSRKTKQEDTFMKVTQC</sequence>
<feature type="transmembrane region" description="Helical" evidence="6">
    <location>
        <begin position="556"/>
        <end position="572"/>
    </location>
</feature>
<feature type="transmembrane region" description="Helical" evidence="6">
    <location>
        <begin position="966"/>
        <end position="983"/>
    </location>
</feature>
<evidence type="ECO:0000313" key="9">
    <source>
        <dbReference type="Ensembl" id="ENSBIXP00000028081.1"/>
    </source>
</evidence>
<dbReference type="CDD" id="cd17374">
    <property type="entry name" value="MFS_OAT"/>
    <property type="match status" value="1"/>
</dbReference>
<dbReference type="Proteomes" id="UP000314981">
    <property type="component" value="Chromosome 29"/>
</dbReference>